<dbReference type="InterPro" id="IPR036390">
    <property type="entry name" value="WH_DNA-bd_sf"/>
</dbReference>
<feature type="binding site" evidence="7">
    <location>
        <position position="87"/>
    </location>
    <ligand>
        <name>Zn(2+)</name>
        <dbReference type="ChEBI" id="CHEBI:29105"/>
    </ligand>
</feature>
<keyword evidence="3 7" id="KW-0862">Zinc</keyword>
<dbReference type="EMBL" id="FUZT01000009">
    <property type="protein sequence ID" value="SKC81239.1"/>
    <property type="molecule type" value="Genomic_DNA"/>
</dbReference>
<keyword evidence="9" id="KW-1185">Reference proteome</keyword>
<keyword evidence="7" id="KW-0479">Metal-binding</keyword>
<comment type="cofactor">
    <cofactor evidence="7">
        <name>Zn(2+)</name>
        <dbReference type="ChEBI" id="CHEBI:29105"/>
    </cofactor>
    <text evidence="7">Binds 1 zinc ion per subunit.</text>
</comment>
<dbReference type="STRING" id="36842.SAMN02194393_03580"/>
<keyword evidence="6" id="KW-0804">Transcription</keyword>
<evidence type="ECO:0000313" key="9">
    <source>
        <dbReference type="Proteomes" id="UP000190285"/>
    </source>
</evidence>
<evidence type="ECO:0000256" key="7">
    <source>
        <dbReference type="PIRSR" id="PIRSR602481-1"/>
    </source>
</evidence>
<comment type="similarity">
    <text evidence="1">Belongs to the Fur family.</text>
</comment>
<dbReference type="RefSeq" id="WP_079493414.1">
    <property type="nucleotide sequence ID" value="NZ_FUZT01000009.1"/>
</dbReference>
<keyword evidence="2" id="KW-0678">Repressor</keyword>
<dbReference type="InterPro" id="IPR002481">
    <property type="entry name" value="FUR"/>
</dbReference>
<keyword evidence="4" id="KW-0805">Transcription regulation</keyword>
<evidence type="ECO:0000256" key="2">
    <source>
        <dbReference type="ARBA" id="ARBA00022491"/>
    </source>
</evidence>
<name>A0A1T5M063_9FIRM</name>
<accession>A0A1T5M063</accession>
<feature type="binding site" evidence="7">
    <location>
        <position position="130"/>
    </location>
    <ligand>
        <name>Zn(2+)</name>
        <dbReference type="ChEBI" id="CHEBI:29105"/>
    </ligand>
</feature>
<dbReference type="InterPro" id="IPR043135">
    <property type="entry name" value="Fur_C"/>
</dbReference>
<evidence type="ECO:0000256" key="5">
    <source>
        <dbReference type="ARBA" id="ARBA00023125"/>
    </source>
</evidence>
<proteinExistence type="inferred from homology"/>
<evidence type="ECO:0000256" key="6">
    <source>
        <dbReference type="ARBA" id="ARBA00023163"/>
    </source>
</evidence>
<dbReference type="InterPro" id="IPR036388">
    <property type="entry name" value="WH-like_DNA-bd_sf"/>
</dbReference>
<dbReference type="OrthoDB" id="1953730at2"/>
<dbReference type="GO" id="GO:0003700">
    <property type="term" value="F:DNA-binding transcription factor activity"/>
    <property type="evidence" value="ECO:0007669"/>
    <property type="project" value="InterPro"/>
</dbReference>
<feature type="binding site" evidence="7">
    <location>
        <position position="127"/>
    </location>
    <ligand>
        <name>Zn(2+)</name>
        <dbReference type="ChEBI" id="CHEBI:29105"/>
    </ligand>
</feature>
<dbReference type="SUPFAM" id="SSF46785">
    <property type="entry name" value="Winged helix' DNA-binding domain"/>
    <property type="match status" value="1"/>
</dbReference>
<dbReference type="AlphaFoldDB" id="A0A1T5M063"/>
<gene>
    <name evidence="8" type="ORF">SAMN02194393_03580</name>
</gene>
<evidence type="ECO:0000313" key="8">
    <source>
        <dbReference type="EMBL" id="SKC81239.1"/>
    </source>
</evidence>
<feature type="binding site" evidence="7">
    <location>
        <position position="90"/>
    </location>
    <ligand>
        <name>Zn(2+)</name>
        <dbReference type="ChEBI" id="CHEBI:29105"/>
    </ligand>
</feature>
<organism evidence="8 9">
    <name type="scientific">Maledivibacter halophilus</name>
    <dbReference type="NCBI Taxonomy" id="36842"/>
    <lineage>
        <taxon>Bacteria</taxon>
        <taxon>Bacillati</taxon>
        <taxon>Bacillota</taxon>
        <taxon>Clostridia</taxon>
        <taxon>Peptostreptococcales</taxon>
        <taxon>Caminicellaceae</taxon>
        <taxon>Maledivibacter</taxon>
    </lineage>
</organism>
<dbReference type="Proteomes" id="UP000190285">
    <property type="component" value="Unassembled WGS sequence"/>
</dbReference>
<evidence type="ECO:0000256" key="1">
    <source>
        <dbReference type="ARBA" id="ARBA00007957"/>
    </source>
</evidence>
<protein>
    <submittedName>
        <fullName evidence="8">Fe2+ or Zn2+ uptake regulation protein</fullName>
    </submittedName>
</protein>
<dbReference type="Gene3D" id="3.30.1490.190">
    <property type="match status" value="1"/>
</dbReference>
<dbReference type="Pfam" id="PF01475">
    <property type="entry name" value="FUR"/>
    <property type="match status" value="1"/>
</dbReference>
<dbReference type="Gene3D" id="1.10.10.10">
    <property type="entry name" value="Winged helix-like DNA-binding domain superfamily/Winged helix DNA-binding domain"/>
    <property type="match status" value="1"/>
</dbReference>
<sequence length="131" mass="15339">MSTLVNSYSPSKSNMIVYKIFKYNPFKTFDTRELLTKINKEKQVMSKRTVFRAINKLVEAEKIYCCTINKGTRRFQLLSNNYYLMICEKCGAKIFGEIEDSNIISAIHKRNTDVFIKKMIIEINGICKKCR</sequence>
<dbReference type="GO" id="GO:0046872">
    <property type="term" value="F:metal ion binding"/>
    <property type="evidence" value="ECO:0007669"/>
    <property type="project" value="UniProtKB-KW"/>
</dbReference>
<evidence type="ECO:0000256" key="3">
    <source>
        <dbReference type="ARBA" id="ARBA00022833"/>
    </source>
</evidence>
<keyword evidence="5" id="KW-0238">DNA-binding</keyword>
<reference evidence="8 9" key="1">
    <citation type="submission" date="2017-02" db="EMBL/GenBank/DDBJ databases">
        <authorList>
            <person name="Peterson S.W."/>
        </authorList>
    </citation>
    <scope>NUCLEOTIDE SEQUENCE [LARGE SCALE GENOMIC DNA]</scope>
    <source>
        <strain evidence="8 9">M1</strain>
    </source>
</reference>
<evidence type="ECO:0000256" key="4">
    <source>
        <dbReference type="ARBA" id="ARBA00023015"/>
    </source>
</evidence>
<dbReference type="GO" id="GO:0003677">
    <property type="term" value="F:DNA binding"/>
    <property type="evidence" value="ECO:0007669"/>
    <property type="project" value="UniProtKB-KW"/>
</dbReference>